<organism evidence="3 4">
    <name type="scientific">Lentinula detonsa</name>
    <dbReference type="NCBI Taxonomy" id="2804962"/>
    <lineage>
        <taxon>Eukaryota</taxon>
        <taxon>Fungi</taxon>
        <taxon>Dikarya</taxon>
        <taxon>Basidiomycota</taxon>
        <taxon>Agaricomycotina</taxon>
        <taxon>Agaricomycetes</taxon>
        <taxon>Agaricomycetidae</taxon>
        <taxon>Agaricales</taxon>
        <taxon>Marasmiineae</taxon>
        <taxon>Omphalotaceae</taxon>
        <taxon>Lentinula</taxon>
    </lineage>
</organism>
<dbReference type="SUPFAM" id="SSF51735">
    <property type="entry name" value="NAD(P)-binding Rossmann-fold domains"/>
    <property type="match status" value="1"/>
</dbReference>
<dbReference type="Gene3D" id="3.40.50.720">
    <property type="entry name" value="NAD(P)-binding Rossmann-like Domain"/>
    <property type="match status" value="1"/>
</dbReference>
<dbReference type="InterPro" id="IPR036291">
    <property type="entry name" value="NAD(P)-bd_dom_sf"/>
</dbReference>
<protein>
    <recommendedName>
        <fullName evidence="5">NAD(P)-binding protein</fullName>
    </recommendedName>
</protein>
<reference evidence="3 4" key="1">
    <citation type="journal article" date="2023" name="Proc. Natl. Acad. Sci. U.S.A.">
        <title>A global phylogenomic analysis of the shiitake genus Lentinula.</title>
        <authorList>
            <person name="Sierra-Patev S."/>
            <person name="Min B."/>
            <person name="Naranjo-Ortiz M."/>
            <person name="Looney B."/>
            <person name="Konkel Z."/>
            <person name="Slot J.C."/>
            <person name="Sakamoto Y."/>
            <person name="Steenwyk J.L."/>
            <person name="Rokas A."/>
            <person name="Carro J."/>
            <person name="Camarero S."/>
            <person name="Ferreira P."/>
            <person name="Molpeceres G."/>
            <person name="Ruiz-Duenas F.J."/>
            <person name="Serrano A."/>
            <person name="Henrissat B."/>
            <person name="Drula E."/>
            <person name="Hughes K.W."/>
            <person name="Mata J.L."/>
            <person name="Ishikawa N.K."/>
            <person name="Vargas-Isla R."/>
            <person name="Ushijima S."/>
            <person name="Smith C.A."/>
            <person name="Donoghue J."/>
            <person name="Ahrendt S."/>
            <person name="Andreopoulos W."/>
            <person name="He G."/>
            <person name="LaButti K."/>
            <person name="Lipzen A."/>
            <person name="Ng V."/>
            <person name="Riley R."/>
            <person name="Sandor L."/>
            <person name="Barry K."/>
            <person name="Martinez A.T."/>
            <person name="Xiao Y."/>
            <person name="Gibbons J.G."/>
            <person name="Terashima K."/>
            <person name="Grigoriev I.V."/>
            <person name="Hibbett D."/>
        </authorList>
    </citation>
    <scope>NUCLEOTIDE SEQUENCE [LARGE SCALE GENOMIC DNA]</scope>
    <source>
        <strain evidence="3 4">TFB7810</strain>
    </source>
</reference>
<feature type="region of interest" description="Disordered" evidence="2">
    <location>
        <begin position="319"/>
        <end position="426"/>
    </location>
</feature>
<dbReference type="PRINTS" id="PR00081">
    <property type="entry name" value="GDHRDH"/>
</dbReference>
<feature type="compositionally biased region" description="Low complexity" evidence="2">
    <location>
        <begin position="345"/>
        <end position="354"/>
    </location>
</feature>
<keyword evidence="1" id="KW-0560">Oxidoreductase</keyword>
<dbReference type="AlphaFoldDB" id="A0A9W8P4R8"/>
<evidence type="ECO:0008006" key="5">
    <source>
        <dbReference type="Google" id="ProtNLM"/>
    </source>
</evidence>
<proteinExistence type="predicted"/>
<comment type="caution">
    <text evidence="3">The sequence shown here is derived from an EMBL/GenBank/DDBJ whole genome shotgun (WGS) entry which is preliminary data.</text>
</comment>
<dbReference type="Proteomes" id="UP001142393">
    <property type="component" value="Unassembled WGS sequence"/>
</dbReference>
<evidence type="ECO:0000256" key="2">
    <source>
        <dbReference type="SAM" id="MobiDB-lite"/>
    </source>
</evidence>
<gene>
    <name evidence="3" type="ORF">DFH05DRAFT_1523272</name>
</gene>
<evidence type="ECO:0000256" key="1">
    <source>
        <dbReference type="ARBA" id="ARBA00023002"/>
    </source>
</evidence>
<sequence length="426" mass="46279">MSEDLQSSETYTTPMRSSNPLSKIKAENAKISFSYIPVAVFVGGTSGIGRGIAEAFARHTKGNAHIIIVGRNRAAAESIIASFPQPTSPTAKHEFIECDVSLLKNVRQVTSEILNKHAKLNFLVLSAGVLDLNRTRLTEDGIDPVTALSYHSRWKLIYDLAPALEKARNDNEDAKVLSVLSAGNGGKIDLADLELKKASTMTWIQSVMTYNDIMMDGFALHYPSVSFIHSYPGGVRTPLGLTSPSLFMRTWAFLANYTLLTYLLMPPENCGEYQLYGIHYTASTPGAWRVGQHGNDIGKQGYHGDDESRDALWKHTMEVTDSKNMASHGYNTRGNQRGISDLNQPSATSSPSPSQVEEENLAVSSTPKVSEENGSEPTMMDSPLTSIASDEGPSNNFSAPAGPENEAAPAGPEPTASAVSRRRRKR</sequence>
<evidence type="ECO:0000313" key="3">
    <source>
        <dbReference type="EMBL" id="KAJ3746670.1"/>
    </source>
</evidence>
<feature type="compositionally biased region" description="Polar residues" evidence="2">
    <location>
        <begin position="322"/>
        <end position="344"/>
    </location>
</feature>
<dbReference type="PANTHER" id="PTHR47534:SF3">
    <property type="entry name" value="ALCOHOL DEHYDROGENASE-LIKE C-TERMINAL DOMAIN-CONTAINING PROTEIN"/>
    <property type="match status" value="1"/>
</dbReference>
<name>A0A9W8P4R8_9AGAR</name>
<feature type="compositionally biased region" description="Low complexity" evidence="2">
    <location>
        <begin position="398"/>
        <end position="418"/>
    </location>
</feature>
<dbReference type="EMBL" id="JANVFU010000004">
    <property type="protein sequence ID" value="KAJ3746670.1"/>
    <property type="molecule type" value="Genomic_DNA"/>
</dbReference>
<evidence type="ECO:0000313" key="4">
    <source>
        <dbReference type="Proteomes" id="UP001142393"/>
    </source>
</evidence>
<feature type="compositionally biased region" description="Polar residues" evidence="2">
    <location>
        <begin position="383"/>
        <end position="397"/>
    </location>
</feature>
<dbReference type="GO" id="GO:0016491">
    <property type="term" value="F:oxidoreductase activity"/>
    <property type="evidence" value="ECO:0007669"/>
    <property type="project" value="UniProtKB-KW"/>
</dbReference>
<dbReference type="Pfam" id="PF00106">
    <property type="entry name" value="adh_short"/>
    <property type="match status" value="1"/>
</dbReference>
<dbReference type="InterPro" id="IPR052228">
    <property type="entry name" value="Sec_Metab_Biosynth_Oxidored"/>
</dbReference>
<accession>A0A9W8P4R8</accession>
<dbReference type="PANTHER" id="PTHR47534">
    <property type="entry name" value="YALI0E05731P"/>
    <property type="match status" value="1"/>
</dbReference>
<dbReference type="InterPro" id="IPR002347">
    <property type="entry name" value="SDR_fam"/>
</dbReference>
<keyword evidence="4" id="KW-1185">Reference proteome</keyword>